<dbReference type="PANTHER" id="PTHR48111">
    <property type="entry name" value="REGULATOR OF RPOS"/>
    <property type="match status" value="1"/>
</dbReference>
<name>A0A4Q0YJZ9_9BACT</name>
<evidence type="ECO:0000256" key="3">
    <source>
        <dbReference type="ARBA" id="ARBA00023015"/>
    </source>
</evidence>
<reference evidence="10 11" key="1">
    <citation type="submission" date="2017-10" db="EMBL/GenBank/DDBJ databases">
        <title>Genomics of the genus Arcobacter.</title>
        <authorList>
            <person name="Perez-Cataluna A."/>
            <person name="Figueras M.J."/>
        </authorList>
    </citation>
    <scope>NUCLEOTIDE SEQUENCE [LARGE SCALE GENOMIC DNA]</scope>
    <source>
        <strain evidence="10 11">CECT 8993</strain>
    </source>
</reference>
<dbReference type="GO" id="GO:0032993">
    <property type="term" value="C:protein-DNA complex"/>
    <property type="evidence" value="ECO:0007669"/>
    <property type="project" value="TreeGrafter"/>
</dbReference>
<dbReference type="InterPro" id="IPR039420">
    <property type="entry name" value="WalR-like"/>
</dbReference>
<dbReference type="SMART" id="SM00448">
    <property type="entry name" value="REC"/>
    <property type="match status" value="1"/>
</dbReference>
<dbReference type="SMART" id="SM00862">
    <property type="entry name" value="Trans_reg_C"/>
    <property type="match status" value="1"/>
</dbReference>
<accession>A0A4Q0YJZ9</accession>
<proteinExistence type="predicted"/>
<dbReference type="PANTHER" id="PTHR48111:SF22">
    <property type="entry name" value="REGULATOR OF RPOS"/>
    <property type="match status" value="1"/>
</dbReference>
<dbReference type="GO" id="GO:0000156">
    <property type="term" value="F:phosphorelay response regulator activity"/>
    <property type="evidence" value="ECO:0007669"/>
    <property type="project" value="TreeGrafter"/>
</dbReference>
<dbReference type="PROSITE" id="PS50110">
    <property type="entry name" value="RESPONSE_REGULATORY"/>
    <property type="match status" value="1"/>
</dbReference>
<feature type="modified residue" description="4-aspartylphosphate" evidence="6">
    <location>
        <position position="54"/>
    </location>
</feature>
<evidence type="ECO:0000256" key="2">
    <source>
        <dbReference type="ARBA" id="ARBA00023012"/>
    </source>
</evidence>
<dbReference type="Gene3D" id="3.40.50.2300">
    <property type="match status" value="1"/>
</dbReference>
<feature type="domain" description="Response regulatory" evidence="8">
    <location>
        <begin position="5"/>
        <end position="117"/>
    </location>
</feature>
<evidence type="ECO:0000256" key="6">
    <source>
        <dbReference type="PROSITE-ProRule" id="PRU00169"/>
    </source>
</evidence>
<dbReference type="Pfam" id="PF00486">
    <property type="entry name" value="Trans_reg_C"/>
    <property type="match status" value="1"/>
</dbReference>
<dbReference type="SUPFAM" id="SSF52172">
    <property type="entry name" value="CheY-like"/>
    <property type="match status" value="1"/>
</dbReference>
<evidence type="ECO:0000259" key="9">
    <source>
        <dbReference type="PROSITE" id="PS51755"/>
    </source>
</evidence>
<evidence type="ECO:0000313" key="10">
    <source>
        <dbReference type="EMBL" id="RXJ70254.1"/>
    </source>
</evidence>
<evidence type="ECO:0000313" key="11">
    <source>
        <dbReference type="Proteomes" id="UP000290172"/>
    </source>
</evidence>
<keyword evidence="2" id="KW-0902">Two-component regulatory system</keyword>
<organism evidence="10 11">
    <name type="scientific">Halarcobacter ebronensis</name>
    <dbReference type="NCBI Taxonomy" id="1462615"/>
    <lineage>
        <taxon>Bacteria</taxon>
        <taxon>Pseudomonadati</taxon>
        <taxon>Campylobacterota</taxon>
        <taxon>Epsilonproteobacteria</taxon>
        <taxon>Campylobacterales</taxon>
        <taxon>Arcobacteraceae</taxon>
        <taxon>Halarcobacter</taxon>
    </lineage>
</organism>
<dbReference type="Pfam" id="PF00072">
    <property type="entry name" value="Response_reg"/>
    <property type="match status" value="1"/>
</dbReference>
<dbReference type="RefSeq" id="WP_128978324.1">
    <property type="nucleotide sequence ID" value="NZ_PDKJ01000001.1"/>
</dbReference>
<feature type="domain" description="OmpR/PhoB-type" evidence="9">
    <location>
        <begin position="125"/>
        <end position="220"/>
    </location>
</feature>
<evidence type="ECO:0000256" key="4">
    <source>
        <dbReference type="ARBA" id="ARBA00023125"/>
    </source>
</evidence>
<protein>
    <submittedName>
        <fullName evidence="10">Helix-turn-helix domain-containing protein</fullName>
    </submittedName>
</protein>
<gene>
    <name evidence="10" type="ORF">CRV08_01440</name>
</gene>
<dbReference type="GO" id="GO:0000976">
    <property type="term" value="F:transcription cis-regulatory region binding"/>
    <property type="evidence" value="ECO:0007669"/>
    <property type="project" value="TreeGrafter"/>
</dbReference>
<dbReference type="Proteomes" id="UP000290172">
    <property type="component" value="Unassembled WGS sequence"/>
</dbReference>
<dbReference type="AlphaFoldDB" id="A0A4Q0YJZ9"/>
<feature type="DNA-binding region" description="OmpR/PhoB-type" evidence="7">
    <location>
        <begin position="125"/>
        <end position="220"/>
    </location>
</feature>
<dbReference type="InterPro" id="IPR001867">
    <property type="entry name" value="OmpR/PhoB-type_DNA-bd"/>
</dbReference>
<evidence type="ECO:0000259" key="8">
    <source>
        <dbReference type="PROSITE" id="PS50110"/>
    </source>
</evidence>
<comment type="caution">
    <text evidence="10">The sequence shown here is derived from an EMBL/GenBank/DDBJ whole genome shotgun (WGS) entry which is preliminary data.</text>
</comment>
<evidence type="ECO:0000256" key="5">
    <source>
        <dbReference type="ARBA" id="ARBA00023163"/>
    </source>
</evidence>
<dbReference type="GO" id="GO:0005829">
    <property type="term" value="C:cytosol"/>
    <property type="evidence" value="ECO:0007669"/>
    <property type="project" value="TreeGrafter"/>
</dbReference>
<keyword evidence="4 7" id="KW-0238">DNA-binding</keyword>
<dbReference type="EMBL" id="PDKJ01000001">
    <property type="protein sequence ID" value="RXJ70254.1"/>
    <property type="molecule type" value="Genomic_DNA"/>
</dbReference>
<dbReference type="InterPro" id="IPR011006">
    <property type="entry name" value="CheY-like_superfamily"/>
</dbReference>
<dbReference type="Gene3D" id="1.10.10.10">
    <property type="entry name" value="Winged helix-like DNA-binding domain superfamily/Winged helix DNA-binding domain"/>
    <property type="match status" value="1"/>
</dbReference>
<dbReference type="InterPro" id="IPR001789">
    <property type="entry name" value="Sig_transdc_resp-reg_receiver"/>
</dbReference>
<evidence type="ECO:0000256" key="7">
    <source>
        <dbReference type="PROSITE-ProRule" id="PRU01091"/>
    </source>
</evidence>
<dbReference type="CDD" id="cd00383">
    <property type="entry name" value="trans_reg_C"/>
    <property type="match status" value="1"/>
</dbReference>
<evidence type="ECO:0000256" key="1">
    <source>
        <dbReference type="ARBA" id="ARBA00022553"/>
    </source>
</evidence>
<dbReference type="GO" id="GO:0006355">
    <property type="term" value="P:regulation of DNA-templated transcription"/>
    <property type="evidence" value="ECO:0007669"/>
    <property type="project" value="InterPro"/>
</dbReference>
<keyword evidence="1 6" id="KW-0597">Phosphoprotein</keyword>
<keyword evidence="5" id="KW-0804">Transcription</keyword>
<dbReference type="InterPro" id="IPR036388">
    <property type="entry name" value="WH-like_DNA-bd_sf"/>
</dbReference>
<dbReference type="PROSITE" id="PS51755">
    <property type="entry name" value="OMPR_PHOB"/>
    <property type="match status" value="1"/>
</dbReference>
<keyword evidence="3" id="KW-0805">Transcription regulation</keyword>
<sequence length="226" mass="26975">MIGTKILFLEDDTLYQETIKEFLEEEEFIVDTCTDGEEFLNKIFENVYDLYILDINVPKIDGMKILKILKEYNDNTMKLVLTSTQNSLTNSFKIGCDDFLNKRCDIEELLLRIKMLIRRAYKAHKEYILLGNNIKYDLFNKKIYKNEHSIKLEIRSLLILDYLIKRRGEYVSNNELENKTYSTNTNSKSDVIRYHIWHLRKILGKNLIESKKSFGYRLKLEKNNIF</sequence>